<dbReference type="SMART" id="SM00248">
    <property type="entry name" value="ANK"/>
    <property type="match status" value="1"/>
</dbReference>
<evidence type="ECO:0000256" key="10">
    <source>
        <dbReference type="ARBA" id="ARBA00022737"/>
    </source>
</evidence>
<feature type="domain" description="DAGKc" evidence="26">
    <location>
        <begin position="261"/>
        <end position="395"/>
    </location>
</feature>
<dbReference type="Gene3D" id="1.25.40.20">
    <property type="entry name" value="Ankyrin repeat-containing domain"/>
    <property type="match status" value="1"/>
</dbReference>
<keyword evidence="13 24" id="KW-0067">ATP-binding</keyword>
<dbReference type="InterPro" id="IPR016064">
    <property type="entry name" value="NAD/diacylglycerol_kinase_sf"/>
</dbReference>
<dbReference type="Gene3D" id="2.60.200.40">
    <property type="match status" value="1"/>
</dbReference>
<dbReference type="InterPro" id="IPR001206">
    <property type="entry name" value="Diacylglycerol_kinase_cat_dom"/>
</dbReference>
<dbReference type="Pfam" id="PF23578">
    <property type="entry name" value="DGKI"/>
    <property type="match status" value="1"/>
</dbReference>
<evidence type="ECO:0000256" key="3">
    <source>
        <dbReference type="ARBA" id="ARBA00004316"/>
    </source>
</evidence>
<evidence type="ECO:0000256" key="1">
    <source>
        <dbReference type="ARBA" id="ARBA00004123"/>
    </source>
</evidence>
<evidence type="ECO:0000256" key="15">
    <source>
        <dbReference type="ARBA" id="ARBA00023098"/>
    </source>
</evidence>
<dbReference type="InterPro" id="IPR000756">
    <property type="entry name" value="Diacylglycerol_kin_accessory"/>
</dbReference>
<dbReference type="Pfam" id="PF00023">
    <property type="entry name" value="Ank"/>
    <property type="match status" value="1"/>
</dbReference>
<dbReference type="GO" id="GO:0005634">
    <property type="term" value="C:nucleus"/>
    <property type="evidence" value="ECO:0007669"/>
    <property type="project" value="UniProtKB-SubCell"/>
</dbReference>
<dbReference type="InterPro" id="IPR017438">
    <property type="entry name" value="ATP-NAD_kinase_N"/>
</dbReference>
<keyword evidence="8" id="KW-0963">Cytoplasm</keyword>
<evidence type="ECO:0000259" key="26">
    <source>
        <dbReference type="PROSITE" id="PS50146"/>
    </source>
</evidence>
<evidence type="ECO:0000256" key="16">
    <source>
        <dbReference type="ARBA" id="ARBA00023136"/>
    </source>
</evidence>
<evidence type="ECO:0000256" key="20">
    <source>
        <dbReference type="ARBA" id="ARBA00023400"/>
    </source>
</evidence>
<dbReference type="FunFam" id="2.60.200.40:FF:000002">
    <property type="entry name" value="Diacylglycerol kinase"/>
    <property type="match status" value="1"/>
</dbReference>
<dbReference type="SMART" id="SM00045">
    <property type="entry name" value="DAGKa"/>
    <property type="match status" value="1"/>
</dbReference>
<reference evidence="27" key="3">
    <citation type="submission" date="2025-09" db="UniProtKB">
        <authorList>
            <consortium name="Ensembl"/>
        </authorList>
    </citation>
    <scope>IDENTIFICATION</scope>
</reference>
<dbReference type="InterPro" id="IPR036770">
    <property type="entry name" value="Ankyrin_rpt-contain_sf"/>
</dbReference>
<evidence type="ECO:0000256" key="19">
    <source>
        <dbReference type="ARBA" id="ARBA00023371"/>
    </source>
</evidence>
<evidence type="ECO:0000313" key="28">
    <source>
        <dbReference type="Proteomes" id="UP000694395"/>
    </source>
</evidence>
<dbReference type="CDD" id="cd20896">
    <property type="entry name" value="C1_DGKiota_rpt2"/>
    <property type="match status" value="1"/>
</dbReference>
<keyword evidence="15" id="KW-0443">Lipid metabolism</keyword>
<comment type="similarity">
    <text evidence="6 24">Belongs to the eukaryotic diacylglycerol kinase family.</text>
</comment>
<feature type="compositionally biased region" description="Basic residues" evidence="25">
    <location>
        <begin position="227"/>
        <end position="242"/>
    </location>
</feature>
<keyword evidence="18" id="KW-0966">Cell projection</keyword>
<evidence type="ECO:0000256" key="13">
    <source>
        <dbReference type="ARBA" id="ARBA00022840"/>
    </source>
</evidence>
<keyword evidence="7" id="KW-1003">Cell membrane</keyword>
<dbReference type="FunFam" id="3.40.50.10330:FF:000002">
    <property type="entry name" value="Diacylglycerol kinase"/>
    <property type="match status" value="1"/>
</dbReference>
<dbReference type="GO" id="GO:0005829">
    <property type="term" value="C:cytosol"/>
    <property type="evidence" value="ECO:0007669"/>
    <property type="project" value="UniProtKB-SubCell"/>
</dbReference>
<dbReference type="GO" id="GO:0046486">
    <property type="term" value="P:glycerolipid metabolic process"/>
    <property type="evidence" value="ECO:0007669"/>
    <property type="project" value="UniProtKB-UniPathway"/>
</dbReference>
<dbReference type="UniPathway" id="UPA00230"/>
<dbReference type="SUPFAM" id="SSF48403">
    <property type="entry name" value="Ankyrin repeat"/>
    <property type="match status" value="1"/>
</dbReference>
<evidence type="ECO:0000256" key="11">
    <source>
        <dbReference type="ARBA" id="ARBA00022741"/>
    </source>
</evidence>
<dbReference type="InterPro" id="IPR037607">
    <property type="entry name" value="DGK"/>
</dbReference>
<dbReference type="GeneTree" id="ENSGT00940000158094"/>
<dbReference type="InterPro" id="IPR047487">
    <property type="entry name" value="C1_DGKiota_rpt2"/>
</dbReference>
<evidence type="ECO:0000256" key="23">
    <source>
        <dbReference type="PROSITE-ProRule" id="PRU00023"/>
    </source>
</evidence>
<comment type="pathway">
    <text evidence="5">Lipid metabolism; glycerolipid metabolism.</text>
</comment>
<evidence type="ECO:0000256" key="24">
    <source>
        <dbReference type="RuleBase" id="RU361128"/>
    </source>
</evidence>
<dbReference type="GO" id="GO:0005886">
    <property type="term" value="C:plasma membrane"/>
    <property type="evidence" value="ECO:0007669"/>
    <property type="project" value="UniProtKB-SubCell"/>
</dbReference>
<evidence type="ECO:0000256" key="4">
    <source>
        <dbReference type="ARBA" id="ARBA00004514"/>
    </source>
</evidence>
<dbReference type="Proteomes" id="UP000694395">
    <property type="component" value="Chromosome 21"/>
</dbReference>
<dbReference type="GO" id="GO:0004143">
    <property type="term" value="F:ATP-dependent diacylglycerol kinase activity"/>
    <property type="evidence" value="ECO:0007669"/>
    <property type="project" value="UniProtKB-EC"/>
</dbReference>
<dbReference type="SMART" id="SM00046">
    <property type="entry name" value="DAGKc"/>
    <property type="match status" value="1"/>
</dbReference>
<evidence type="ECO:0000256" key="8">
    <source>
        <dbReference type="ARBA" id="ARBA00022490"/>
    </source>
</evidence>
<dbReference type="PROSITE" id="PS50146">
    <property type="entry name" value="DAGK"/>
    <property type="match status" value="1"/>
</dbReference>
<dbReference type="SMART" id="SM00109">
    <property type="entry name" value="C1"/>
    <property type="match status" value="2"/>
</dbReference>
<evidence type="ECO:0000256" key="22">
    <source>
        <dbReference type="ARBA" id="ARBA00060536"/>
    </source>
</evidence>
<dbReference type="Pfam" id="PF00130">
    <property type="entry name" value="C1_1"/>
    <property type="match status" value="1"/>
</dbReference>
<name>A0A8K9VBZ5_ONCMY</name>
<comment type="catalytic activity">
    <reaction evidence="21">
        <text>a 1,2-diacyl-sn-glycerol + ATP = a 1,2-diacyl-sn-glycero-3-phosphate + ADP + H(+)</text>
        <dbReference type="Rhea" id="RHEA:10272"/>
        <dbReference type="ChEBI" id="CHEBI:15378"/>
        <dbReference type="ChEBI" id="CHEBI:17815"/>
        <dbReference type="ChEBI" id="CHEBI:30616"/>
        <dbReference type="ChEBI" id="CHEBI:58608"/>
        <dbReference type="ChEBI" id="CHEBI:456216"/>
        <dbReference type="EC" id="2.7.1.107"/>
    </reaction>
    <physiologicalReaction direction="left-to-right" evidence="21">
        <dbReference type="Rhea" id="RHEA:10273"/>
    </physiologicalReaction>
</comment>
<dbReference type="Pfam" id="PF00781">
    <property type="entry name" value="DAGK_cat"/>
    <property type="match status" value="1"/>
</dbReference>
<keyword evidence="16" id="KW-0472">Membrane</keyword>
<dbReference type="EC" id="2.7.1.107" evidence="24"/>
<accession>A0A8K9VBZ5</accession>
<evidence type="ECO:0000256" key="21">
    <source>
        <dbReference type="ARBA" id="ARBA00023411"/>
    </source>
</evidence>
<reference evidence="27" key="2">
    <citation type="submission" date="2025-08" db="UniProtKB">
        <authorList>
            <consortium name="Ensembl"/>
        </authorList>
    </citation>
    <scope>IDENTIFICATION</scope>
</reference>
<dbReference type="InterPro" id="IPR056383">
    <property type="entry name" value="DGKI-like_dom"/>
</dbReference>
<evidence type="ECO:0000256" key="6">
    <source>
        <dbReference type="ARBA" id="ARBA00009280"/>
    </source>
</evidence>
<feature type="repeat" description="ANK" evidence="23">
    <location>
        <begin position="788"/>
        <end position="812"/>
    </location>
</feature>
<keyword evidence="12 24" id="KW-0418">Kinase</keyword>
<dbReference type="PROSITE" id="PS50297">
    <property type="entry name" value="ANK_REP_REGION"/>
    <property type="match status" value="1"/>
</dbReference>
<dbReference type="GO" id="GO:0042995">
    <property type="term" value="C:cell projection"/>
    <property type="evidence" value="ECO:0007669"/>
    <property type="project" value="UniProtKB-SubCell"/>
</dbReference>
<dbReference type="GO" id="GO:0007200">
    <property type="term" value="P:phospholipase C-activating G protein-coupled receptor signaling pathway"/>
    <property type="evidence" value="ECO:0007669"/>
    <property type="project" value="InterPro"/>
</dbReference>
<keyword evidence="11 24" id="KW-0547">Nucleotide-binding</keyword>
<protein>
    <recommendedName>
        <fullName evidence="24">Diacylglycerol kinase</fullName>
        <shortName evidence="24">DAG kinase</shortName>
        <ecNumber evidence="24">2.7.1.107</ecNumber>
    </recommendedName>
</protein>
<evidence type="ECO:0000256" key="25">
    <source>
        <dbReference type="SAM" id="MobiDB-lite"/>
    </source>
</evidence>
<dbReference type="InterPro" id="IPR002110">
    <property type="entry name" value="Ankyrin_rpt"/>
</dbReference>
<comment type="catalytic activity">
    <reaction evidence="20">
        <text>1-octadecanoyl-2-(5Z,8Z,11Z,14Z-eicosatetraenoyl)-sn-glycerol + ATP = 1-octadecanoyl-2-(5Z,8Z,11Z,14Z-eicosatetraenoyl)-sn-glycero-3-phosphate + ADP + H(+)</text>
        <dbReference type="Rhea" id="RHEA:40323"/>
        <dbReference type="ChEBI" id="CHEBI:15378"/>
        <dbReference type="ChEBI" id="CHEBI:30616"/>
        <dbReference type="ChEBI" id="CHEBI:75728"/>
        <dbReference type="ChEBI" id="CHEBI:77091"/>
        <dbReference type="ChEBI" id="CHEBI:456216"/>
    </reaction>
    <physiologicalReaction direction="left-to-right" evidence="20">
        <dbReference type="Rhea" id="RHEA:40324"/>
    </physiologicalReaction>
</comment>
<evidence type="ECO:0000256" key="9">
    <source>
        <dbReference type="ARBA" id="ARBA00022679"/>
    </source>
</evidence>
<evidence type="ECO:0000256" key="2">
    <source>
        <dbReference type="ARBA" id="ARBA00004236"/>
    </source>
</evidence>
<dbReference type="AlphaFoldDB" id="A0A8K9VBZ5"/>
<dbReference type="PROSITE" id="PS50088">
    <property type="entry name" value="ANK_REPEAT"/>
    <property type="match status" value="1"/>
</dbReference>
<reference evidence="27" key="1">
    <citation type="submission" date="2020-07" db="EMBL/GenBank/DDBJ databases">
        <title>A long reads based de novo assembly of the rainbow trout Arlee double haploid line genome.</title>
        <authorList>
            <person name="Gao G."/>
            <person name="Palti Y."/>
        </authorList>
    </citation>
    <scope>NUCLEOTIDE SEQUENCE [LARGE SCALE GENOMIC DNA]</scope>
</reference>
<dbReference type="SUPFAM" id="SSF111331">
    <property type="entry name" value="NAD kinase/diacylglycerol kinase-like"/>
    <property type="match status" value="1"/>
</dbReference>
<comment type="pathway">
    <text evidence="22">Glycerolipid metabolism.</text>
</comment>
<evidence type="ECO:0000256" key="14">
    <source>
        <dbReference type="ARBA" id="ARBA00023043"/>
    </source>
</evidence>
<organism evidence="27 28">
    <name type="scientific">Oncorhynchus mykiss</name>
    <name type="common">Rainbow trout</name>
    <name type="synonym">Salmo gairdneri</name>
    <dbReference type="NCBI Taxonomy" id="8022"/>
    <lineage>
        <taxon>Eukaryota</taxon>
        <taxon>Metazoa</taxon>
        <taxon>Chordata</taxon>
        <taxon>Craniata</taxon>
        <taxon>Vertebrata</taxon>
        <taxon>Euteleostomi</taxon>
        <taxon>Actinopterygii</taxon>
        <taxon>Neopterygii</taxon>
        <taxon>Teleostei</taxon>
        <taxon>Protacanthopterygii</taxon>
        <taxon>Salmoniformes</taxon>
        <taxon>Salmonidae</taxon>
        <taxon>Salmoninae</taxon>
        <taxon>Oncorhynchus</taxon>
    </lineage>
</organism>
<evidence type="ECO:0000256" key="17">
    <source>
        <dbReference type="ARBA" id="ARBA00023242"/>
    </source>
</evidence>
<dbReference type="PANTHER" id="PTHR11255">
    <property type="entry name" value="DIACYLGLYCEROL KINASE"/>
    <property type="match status" value="1"/>
</dbReference>
<keyword evidence="17" id="KW-0539">Nucleus</keyword>
<keyword evidence="9 24" id="KW-0808">Transferase</keyword>
<proteinExistence type="inferred from homology"/>
<keyword evidence="28" id="KW-1185">Reference proteome</keyword>
<keyword evidence="10" id="KW-0677">Repeat</keyword>
<comment type="subcellular location">
    <subcellularLocation>
        <location evidence="2">Cell membrane</location>
    </subcellularLocation>
    <subcellularLocation>
        <location evidence="3">Cell projection</location>
    </subcellularLocation>
    <subcellularLocation>
        <location evidence="4">Cytoplasm</location>
        <location evidence="4">Cytosol</location>
    </subcellularLocation>
    <subcellularLocation>
        <location evidence="1">Nucleus</location>
    </subcellularLocation>
</comment>
<dbReference type="Gene3D" id="3.40.50.10330">
    <property type="entry name" value="Probable inorganic polyphosphate/atp-NAD kinase, domain 1"/>
    <property type="match status" value="1"/>
</dbReference>
<sequence>MSSHVAFTCCHILSHSLHIISHVKHLISYTWGEIGPSMQEISSTSLLETAVNGDHLWLETSCSGELCYLGEDTCVLKTAKSAPRRKCGACKIVVHTACIEQLDKVTHTHIAILPFNKSINFRCKPTFREGGSRCLRDNMLRHHWVHRRRQEGKCRQCGKSFQQKFFHSKEIVAISCSWCKQAFHNKVTCFQLHQIEEPCSLGAHAGVIVPPSWIIKVRKPQSSFKNSTRRKKRTSFKRRTSKRGTDESKWRPFMLKPLPSPLMKPVLVFVNPKSGGNQGTKVLQMFMWILNPRQVFDLSQGGLREALELYRKVPNLRILACGGDGTVGWILSALDELGMTPHPPVAVLPLGTGNDLARTLNWGGGYTDEPVSKVLCQVEDGSVVQLDRWNLQVERSPAQPEEGTQKLPLNVFNNYFSLGFDANVTLEFHESREANPEKFNSRFRNKMFYAGAAFSDFLQRSSRDLSKHVRVVCDGTDLTAKIQEQKFQCIVFLNIPRYCAGTMPWGNTGDHRDFEPQRHDDGCIEVIGFTMSSLAALQVGGHGERLHQCREVTLTTFKTIAVQVDGEPCRLAPSTLRISLRNQANMVQKSKRRTSVPLLNEQQPLISMCVSCVCVCVAAVAVGIVVVRGDCDLETCRLYIDRLQEDECRGLPRPGSAHRLSPNWSFLDSTSADRFYRIDKAQEHLHYVTEICQEEVFILDHDGLAGGPATALLTAASSGDLTTVRYLDRLPSKHLTVLLEIAQKPFPDIICTTEVDTDVSLIAVFFLSLFQLSGSFFRGTSLLVRDSTGCSALHLASQHGHTEVVRFILEHGECVRVCCFSLHPSNEIFGKPRMFAKMFALFILF</sequence>
<evidence type="ECO:0000256" key="7">
    <source>
        <dbReference type="ARBA" id="ARBA00022475"/>
    </source>
</evidence>
<feature type="region of interest" description="Disordered" evidence="25">
    <location>
        <begin position="223"/>
        <end position="246"/>
    </location>
</feature>
<dbReference type="PANTHER" id="PTHR11255:SF92">
    <property type="entry name" value="DIACYLGLYCEROL KINASE IOTA"/>
    <property type="match status" value="1"/>
</dbReference>
<dbReference type="InterPro" id="IPR002219">
    <property type="entry name" value="PKC_DAG/PE"/>
</dbReference>
<evidence type="ECO:0000256" key="12">
    <source>
        <dbReference type="ARBA" id="ARBA00022777"/>
    </source>
</evidence>
<dbReference type="Ensembl" id="ENSOMYT00000117925.1">
    <property type="protein sequence ID" value="ENSOMYP00000118262.1"/>
    <property type="gene ID" value="ENSOMYG00000045396.2"/>
</dbReference>
<keyword evidence="14 23" id="KW-0040">ANK repeat</keyword>
<comment type="catalytic activity">
    <reaction evidence="19">
        <text>1,2-di-(9Z-octadecenoyl)-sn-glycerol + ATP = 1,2-di-(9Z-octadecenoyl)-sn-glycero-3-phosphate + ADP + H(+)</text>
        <dbReference type="Rhea" id="RHEA:40327"/>
        <dbReference type="ChEBI" id="CHEBI:15378"/>
        <dbReference type="ChEBI" id="CHEBI:30616"/>
        <dbReference type="ChEBI" id="CHEBI:52333"/>
        <dbReference type="ChEBI" id="CHEBI:74546"/>
        <dbReference type="ChEBI" id="CHEBI:456216"/>
    </reaction>
    <physiologicalReaction direction="left-to-right" evidence="19">
        <dbReference type="Rhea" id="RHEA:40328"/>
    </physiologicalReaction>
</comment>
<dbReference type="GO" id="GO:0098978">
    <property type="term" value="C:glutamatergic synapse"/>
    <property type="evidence" value="ECO:0007669"/>
    <property type="project" value="TreeGrafter"/>
</dbReference>
<dbReference type="GO" id="GO:0005524">
    <property type="term" value="F:ATP binding"/>
    <property type="evidence" value="ECO:0007669"/>
    <property type="project" value="UniProtKB-KW"/>
</dbReference>
<evidence type="ECO:0000256" key="5">
    <source>
        <dbReference type="ARBA" id="ARBA00005175"/>
    </source>
</evidence>
<evidence type="ECO:0000313" key="27">
    <source>
        <dbReference type="Ensembl" id="ENSOMYP00000118262.1"/>
    </source>
</evidence>
<dbReference type="Pfam" id="PF00609">
    <property type="entry name" value="DAGK_acc"/>
    <property type="match status" value="1"/>
</dbReference>
<evidence type="ECO:0000256" key="18">
    <source>
        <dbReference type="ARBA" id="ARBA00023273"/>
    </source>
</evidence>